<evidence type="ECO:0000313" key="5">
    <source>
        <dbReference type="Proteomes" id="UP000682416"/>
    </source>
</evidence>
<protein>
    <submittedName>
        <fullName evidence="4">GNAT family N-acetyltransferase</fullName>
    </submittedName>
</protein>
<dbReference type="AlphaFoldDB" id="A0A975LAK6"/>
<dbReference type="KEGG" id="nec:KGD82_05335"/>
<dbReference type="Proteomes" id="UP000682416">
    <property type="component" value="Chromosome"/>
</dbReference>
<sequence>MTDMPPTEIRTYRTADEEEWLRCRVLSFLHTAYHDDVVQTKPVRPAASVELVAVRGATLVGILDAELDGDTAVIETVAVHPDHQGRGVGGRLLSTLLDRLREQGVRRLDAWTRDDPATLAWYRSGGFTDHDHYLHVYADHDEVARLALAPLDARTHHASRPASVPKVTAVVRALAHADPADEEGLRAEFRRVHLCRRFTRPVDTPG</sequence>
<dbReference type="GO" id="GO:0016747">
    <property type="term" value="F:acyltransferase activity, transferring groups other than amino-acyl groups"/>
    <property type="evidence" value="ECO:0007669"/>
    <property type="project" value="InterPro"/>
</dbReference>
<evidence type="ECO:0000256" key="2">
    <source>
        <dbReference type="ARBA" id="ARBA00023315"/>
    </source>
</evidence>
<dbReference type="EMBL" id="CP074402">
    <property type="protein sequence ID" value="QVJ02186.1"/>
    <property type="molecule type" value="Genomic_DNA"/>
</dbReference>
<dbReference type="Gene3D" id="3.40.630.30">
    <property type="match status" value="1"/>
</dbReference>
<reference evidence="4" key="1">
    <citation type="submission" date="2021-05" db="EMBL/GenBank/DDBJ databases">
        <authorList>
            <person name="Kaiqin L."/>
            <person name="Jian G."/>
        </authorList>
    </citation>
    <scope>NUCLEOTIDE SEQUENCE</scope>
    <source>
        <strain evidence="4">HDS5</strain>
    </source>
</reference>
<gene>
    <name evidence="4" type="ORF">KGD82_05335</name>
</gene>
<dbReference type="InterPro" id="IPR050832">
    <property type="entry name" value="Bact_Acetyltransf"/>
</dbReference>
<dbReference type="PANTHER" id="PTHR43877">
    <property type="entry name" value="AMINOALKYLPHOSPHONATE N-ACETYLTRANSFERASE-RELATED-RELATED"/>
    <property type="match status" value="1"/>
</dbReference>
<keyword evidence="5" id="KW-1185">Reference proteome</keyword>
<keyword evidence="2" id="KW-0012">Acyltransferase</keyword>
<proteinExistence type="predicted"/>
<organism evidence="4 5">
    <name type="scientific">Nocardiopsis eucommiae</name>
    <dbReference type="NCBI Taxonomy" id="2831970"/>
    <lineage>
        <taxon>Bacteria</taxon>
        <taxon>Bacillati</taxon>
        <taxon>Actinomycetota</taxon>
        <taxon>Actinomycetes</taxon>
        <taxon>Streptosporangiales</taxon>
        <taxon>Nocardiopsidaceae</taxon>
        <taxon>Nocardiopsis</taxon>
    </lineage>
</organism>
<dbReference type="InterPro" id="IPR000182">
    <property type="entry name" value="GNAT_dom"/>
</dbReference>
<evidence type="ECO:0000259" key="3">
    <source>
        <dbReference type="PROSITE" id="PS51186"/>
    </source>
</evidence>
<evidence type="ECO:0000256" key="1">
    <source>
        <dbReference type="ARBA" id="ARBA00022679"/>
    </source>
</evidence>
<accession>A0A975LAK6</accession>
<keyword evidence="1" id="KW-0808">Transferase</keyword>
<feature type="domain" description="N-acetyltransferase" evidence="3">
    <location>
        <begin position="7"/>
        <end position="152"/>
    </location>
</feature>
<dbReference type="CDD" id="cd04301">
    <property type="entry name" value="NAT_SF"/>
    <property type="match status" value="1"/>
</dbReference>
<name>A0A975LAK6_9ACTN</name>
<evidence type="ECO:0000313" key="4">
    <source>
        <dbReference type="EMBL" id="QVJ02186.1"/>
    </source>
</evidence>
<dbReference type="SUPFAM" id="SSF55729">
    <property type="entry name" value="Acyl-CoA N-acyltransferases (Nat)"/>
    <property type="match status" value="1"/>
</dbReference>
<dbReference type="PROSITE" id="PS51186">
    <property type="entry name" value="GNAT"/>
    <property type="match status" value="1"/>
</dbReference>
<dbReference type="InterPro" id="IPR016181">
    <property type="entry name" value="Acyl_CoA_acyltransferase"/>
</dbReference>
<dbReference type="Pfam" id="PF00583">
    <property type="entry name" value="Acetyltransf_1"/>
    <property type="match status" value="1"/>
</dbReference>